<gene>
    <name evidence="1" type="ORF">J4Q44_G00149610</name>
</gene>
<dbReference type="Proteomes" id="UP001356427">
    <property type="component" value="Unassembled WGS sequence"/>
</dbReference>
<protein>
    <submittedName>
        <fullName evidence="1">Uncharacterized protein</fullName>
    </submittedName>
</protein>
<organism evidence="1 2">
    <name type="scientific">Coregonus suidteri</name>
    <dbReference type="NCBI Taxonomy" id="861788"/>
    <lineage>
        <taxon>Eukaryota</taxon>
        <taxon>Metazoa</taxon>
        <taxon>Chordata</taxon>
        <taxon>Craniata</taxon>
        <taxon>Vertebrata</taxon>
        <taxon>Euteleostomi</taxon>
        <taxon>Actinopterygii</taxon>
        <taxon>Neopterygii</taxon>
        <taxon>Teleostei</taxon>
        <taxon>Protacanthopterygii</taxon>
        <taxon>Salmoniformes</taxon>
        <taxon>Salmonidae</taxon>
        <taxon>Coregoninae</taxon>
        <taxon>Coregonus</taxon>
    </lineage>
</organism>
<evidence type="ECO:0000313" key="1">
    <source>
        <dbReference type="EMBL" id="KAK6315432.1"/>
    </source>
</evidence>
<comment type="caution">
    <text evidence="1">The sequence shown here is derived from an EMBL/GenBank/DDBJ whole genome shotgun (WGS) entry which is preliminary data.</text>
</comment>
<reference evidence="1 2" key="1">
    <citation type="submission" date="2021-04" db="EMBL/GenBank/DDBJ databases">
        <authorList>
            <person name="De Guttry C."/>
            <person name="Zahm M."/>
            <person name="Klopp C."/>
            <person name="Cabau C."/>
            <person name="Louis A."/>
            <person name="Berthelot C."/>
            <person name="Parey E."/>
            <person name="Roest Crollius H."/>
            <person name="Montfort J."/>
            <person name="Robinson-Rechavi M."/>
            <person name="Bucao C."/>
            <person name="Bouchez O."/>
            <person name="Gislard M."/>
            <person name="Lluch J."/>
            <person name="Milhes M."/>
            <person name="Lampietro C."/>
            <person name="Lopez Roques C."/>
            <person name="Donnadieu C."/>
            <person name="Braasch I."/>
            <person name="Desvignes T."/>
            <person name="Postlethwait J."/>
            <person name="Bobe J."/>
            <person name="Wedekind C."/>
            <person name="Guiguen Y."/>
        </authorList>
    </citation>
    <scope>NUCLEOTIDE SEQUENCE [LARGE SCALE GENOMIC DNA]</scope>
    <source>
        <strain evidence="1">Cs_M1</strain>
        <tissue evidence="1">Blood</tissue>
    </source>
</reference>
<dbReference type="EMBL" id="JAGTTL010000012">
    <property type="protein sequence ID" value="KAK6315432.1"/>
    <property type="molecule type" value="Genomic_DNA"/>
</dbReference>
<sequence>MMVQPVGGTCSEVFGIGLLKGTCFHCVKTVQDQSVKFGSDRSRFLESERAVEDRNIGPLIKTIMTRRIQCTHSVCFASELAAVCLHFLSLGDQEDRIY</sequence>
<accession>A0AAN8LWH2</accession>
<keyword evidence="2" id="KW-1185">Reference proteome</keyword>
<name>A0AAN8LWH2_9TELE</name>
<proteinExistence type="predicted"/>
<evidence type="ECO:0000313" key="2">
    <source>
        <dbReference type="Proteomes" id="UP001356427"/>
    </source>
</evidence>
<dbReference type="AlphaFoldDB" id="A0AAN8LWH2"/>